<accession>G9E6E8</accession>
<proteinExistence type="predicted"/>
<protein>
    <submittedName>
        <fullName evidence="1">Uncharacterized protein</fullName>
    </submittedName>
</protein>
<gene>
    <name evidence="1" type="ORF">MPXG_00177</name>
</gene>
<name>G9E6E8_MPSP1</name>
<reference evidence="1 2" key="1">
    <citation type="submission" date="2010-12" db="EMBL/GenBank/DDBJ databases">
        <title>The Genome Sequence of Micromonas pusilla virus SP1.</title>
        <authorList>
            <consortium name="The Broad Institute Genome Sequencing Platform"/>
            <person name="Henn M.R."/>
            <person name="Suttle C."/>
            <person name="Winget D."/>
            <person name="Chan A."/>
            <person name="Levin J."/>
            <person name="Malboeuf C."/>
            <person name="Casali M."/>
            <person name="Russ C."/>
            <person name="Lennon N."/>
            <person name="Chapman S.B."/>
            <person name="Erlich R."/>
            <person name="Young S.K."/>
            <person name="Yandava C."/>
            <person name="Zeng Q."/>
            <person name="Alvarado L."/>
            <person name="Anderson S."/>
            <person name="Berlin A."/>
            <person name="Chen Z."/>
            <person name="Freedman E."/>
            <person name="Gellesch M."/>
            <person name="Goldberg J."/>
            <person name="Green L."/>
            <person name="Griggs A."/>
            <person name="Gujja S."/>
            <person name="Heilman E.R."/>
            <person name="Heiman D."/>
            <person name="Hollinger A."/>
            <person name="Howarth C."/>
            <person name="Larson L."/>
            <person name="Mehta T."/>
            <person name="Pearson M."/>
            <person name="Roberts A."/>
            <person name="Ryan E."/>
            <person name="Saif S."/>
            <person name="Shea T."/>
            <person name="Shenoy N."/>
            <person name="Sisk P."/>
            <person name="Stolte C."/>
            <person name="Sykes S."/>
            <person name="White J."/>
            <person name="Haas B."/>
            <person name="Nusbaum C."/>
            <person name="Birren B."/>
        </authorList>
    </citation>
    <scope>NUCLEOTIDE SEQUENCE [LARGE SCALE GENOMIC DNA]</scope>
    <source>
        <strain evidence="1 2">SP1</strain>
    </source>
</reference>
<keyword evidence="2" id="KW-1185">Reference proteome</keyword>
<evidence type="ECO:0000313" key="2">
    <source>
        <dbReference type="Proteomes" id="UP000232710"/>
    </source>
</evidence>
<sequence length="140" mass="15776">MESPIDPEVLIQLLQEVRSLRDEIADLKNIQPIVEKKICKGVTGKGTVCRNGAAPGSDYCRMHCEKTERPEKPKKVKKAKKLKKIQPEHTHALGEEPIGICPLCETHGNVMDDTLPDCEFKGDESFEEKLKELLKENVIE</sequence>
<dbReference type="Proteomes" id="UP000232710">
    <property type="component" value="Segment"/>
</dbReference>
<evidence type="ECO:0000313" key="1">
    <source>
        <dbReference type="EMBL" id="AET84975.1"/>
    </source>
</evidence>
<organism evidence="1 2">
    <name type="scientific">Micromonas pusilla virus SP1</name>
    <name type="common">MpV-SP1</name>
    <dbReference type="NCBI Taxonomy" id="373996"/>
    <lineage>
        <taxon>Viruses</taxon>
        <taxon>Varidnaviria</taxon>
        <taxon>Bamfordvirae</taxon>
        <taxon>Nucleocytoviricota</taxon>
        <taxon>Megaviricetes</taxon>
        <taxon>Algavirales</taxon>
        <taxon>Phycodnaviridae</taxon>
        <taxon>Prasinovirus</taxon>
        <taxon>Prasinovirus micromonas</taxon>
    </lineage>
</organism>
<organismHost>
    <name type="scientific">Micromonas pusilla</name>
    <name type="common">Picoplanktonic green alga</name>
    <name type="synonym">Chromulina pusilla</name>
    <dbReference type="NCBI Taxonomy" id="38833"/>
</organismHost>
<dbReference type="EMBL" id="JF974320">
    <property type="protein sequence ID" value="AET84975.1"/>
    <property type="molecule type" value="Genomic_DNA"/>
</dbReference>